<proteinExistence type="predicted"/>
<comment type="caution">
    <text evidence="2">The sequence shown here is derived from an EMBL/GenBank/DDBJ whole genome shotgun (WGS) entry which is preliminary data.</text>
</comment>
<feature type="region of interest" description="Disordered" evidence="1">
    <location>
        <begin position="1"/>
        <end position="70"/>
    </location>
</feature>
<dbReference type="Proteomes" id="UP001085076">
    <property type="component" value="Miscellaneous, Linkage group lg05"/>
</dbReference>
<accession>A0A9D5HE67</accession>
<evidence type="ECO:0000256" key="1">
    <source>
        <dbReference type="SAM" id="MobiDB-lite"/>
    </source>
</evidence>
<dbReference type="EMBL" id="JAGGNH010000005">
    <property type="protein sequence ID" value="KAJ0973050.1"/>
    <property type="molecule type" value="Genomic_DNA"/>
</dbReference>
<evidence type="ECO:0008006" key="4">
    <source>
        <dbReference type="Google" id="ProtNLM"/>
    </source>
</evidence>
<feature type="compositionally biased region" description="Basic and acidic residues" evidence="1">
    <location>
        <begin position="109"/>
        <end position="118"/>
    </location>
</feature>
<reference evidence="2" key="2">
    <citation type="journal article" date="2022" name="Hortic Res">
        <title>The genome of Dioscorea zingiberensis sheds light on the biosynthesis, origin and evolution of the medicinally important diosgenin saponins.</title>
        <authorList>
            <person name="Li Y."/>
            <person name="Tan C."/>
            <person name="Li Z."/>
            <person name="Guo J."/>
            <person name="Li S."/>
            <person name="Chen X."/>
            <person name="Wang C."/>
            <person name="Dai X."/>
            <person name="Yang H."/>
            <person name="Song W."/>
            <person name="Hou L."/>
            <person name="Xu J."/>
            <person name="Tong Z."/>
            <person name="Xu A."/>
            <person name="Yuan X."/>
            <person name="Wang W."/>
            <person name="Yang Q."/>
            <person name="Chen L."/>
            <person name="Sun Z."/>
            <person name="Wang K."/>
            <person name="Pan B."/>
            <person name="Chen J."/>
            <person name="Bao Y."/>
            <person name="Liu F."/>
            <person name="Qi X."/>
            <person name="Gang D.R."/>
            <person name="Wen J."/>
            <person name="Li J."/>
        </authorList>
    </citation>
    <scope>NUCLEOTIDE SEQUENCE</scope>
    <source>
        <strain evidence="2">Dzin_1.0</strain>
    </source>
</reference>
<keyword evidence="3" id="KW-1185">Reference proteome</keyword>
<feature type="compositionally biased region" description="Basic and acidic residues" evidence="1">
    <location>
        <begin position="26"/>
        <end position="54"/>
    </location>
</feature>
<organism evidence="2 3">
    <name type="scientific">Dioscorea zingiberensis</name>
    <dbReference type="NCBI Taxonomy" id="325984"/>
    <lineage>
        <taxon>Eukaryota</taxon>
        <taxon>Viridiplantae</taxon>
        <taxon>Streptophyta</taxon>
        <taxon>Embryophyta</taxon>
        <taxon>Tracheophyta</taxon>
        <taxon>Spermatophyta</taxon>
        <taxon>Magnoliopsida</taxon>
        <taxon>Liliopsida</taxon>
        <taxon>Dioscoreales</taxon>
        <taxon>Dioscoreaceae</taxon>
        <taxon>Dioscorea</taxon>
    </lineage>
</organism>
<feature type="region of interest" description="Disordered" evidence="1">
    <location>
        <begin position="93"/>
        <end position="129"/>
    </location>
</feature>
<gene>
    <name evidence="2" type="ORF">J5N97_021009</name>
</gene>
<dbReference type="SUPFAM" id="SSF56112">
    <property type="entry name" value="Protein kinase-like (PK-like)"/>
    <property type="match status" value="1"/>
</dbReference>
<evidence type="ECO:0000313" key="3">
    <source>
        <dbReference type="Proteomes" id="UP001085076"/>
    </source>
</evidence>
<dbReference type="AlphaFoldDB" id="A0A9D5HE67"/>
<sequence length="201" mass="22095">MPSRETHVPPAESRGRQQDTAVTGGHAERGKSFQQLREVDARHVEYRRTKETTRGRGGRGGRGGSSHLSNRWEVLMHCDSGPSSPREMMAVPGNGHTNQSYHPSPSARHAVEDVDGNHPRLLPGSGLQDGDQTFGSIVKMVLALEYLGGSRIFNCDLKPDNVLIQDNDHRMLVESLHQDTTPIVGTTIPRHNTTCSLSTIF</sequence>
<dbReference type="InterPro" id="IPR011009">
    <property type="entry name" value="Kinase-like_dom_sf"/>
</dbReference>
<protein>
    <recommendedName>
        <fullName evidence="4">Protein kinase domain-containing protein</fullName>
    </recommendedName>
</protein>
<evidence type="ECO:0000313" key="2">
    <source>
        <dbReference type="EMBL" id="KAJ0973050.1"/>
    </source>
</evidence>
<reference evidence="2" key="1">
    <citation type="submission" date="2021-03" db="EMBL/GenBank/DDBJ databases">
        <authorList>
            <person name="Li Z."/>
            <person name="Yang C."/>
        </authorList>
    </citation>
    <scope>NUCLEOTIDE SEQUENCE</scope>
    <source>
        <strain evidence="2">Dzin_1.0</strain>
        <tissue evidence="2">Leaf</tissue>
    </source>
</reference>
<name>A0A9D5HE67_9LILI</name>
<feature type="compositionally biased region" description="Basic and acidic residues" evidence="1">
    <location>
        <begin position="1"/>
        <end position="17"/>
    </location>
</feature>